<organism evidence="1 2">
    <name type="scientific">Acrobeloides nanus</name>
    <dbReference type="NCBI Taxonomy" id="290746"/>
    <lineage>
        <taxon>Eukaryota</taxon>
        <taxon>Metazoa</taxon>
        <taxon>Ecdysozoa</taxon>
        <taxon>Nematoda</taxon>
        <taxon>Chromadorea</taxon>
        <taxon>Rhabditida</taxon>
        <taxon>Tylenchina</taxon>
        <taxon>Cephalobomorpha</taxon>
        <taxon>Cephaloboidea</taxon>
        <taxon>Cephalobidae</taxon>
        <taxon>Acrobeloides</taxon>
    </lineage>
</organism>
<accession>A0A914BW82</accession>
<name>A0A914BW82_9BILA</name>
<evidence type="ECO:0000313" key="1">
    <source>
        <dbReference type="Proteomes" id="UP000887540"/>
    </source>
</evidence>
<sequence>MVYHPPHKPPMDGITLDGTTQITHGWYLHWMIDVWFGWLLYSEPKMGAGISSALSFVGEPIVNAVVKPFFATCWEIITGNIIRSISYDNNDQELKEKIGP</sequence>
<dbReference type="AlphaFoldDB" id="A0A914BW82"/>
<protein>
    <submittedName>
        <fullName evidence="2">Uncharacterized protein</fullName>
    </submittedName>
</protein>
<proteinExistence type="predicted"/>
<dbReference type="Proteomes" id="UP000887540">
    <property type="component" value="Unplaced"/>
</dbReference>
<evidence type="ECO:0000313" key="2">
    <source>
        <dbReference type="WBParaSite" id="ACRNAN_Path_1145.g4424.t1"/>
    </source>
</evidence>
<reference evidence="2" key="1">
    <citation type="submission" date="2022-11" db="UniProtKB">
        <authorList>
            <consortium name="WormBaseParasite"/>
        </authorList>
    </citation>
    <scope>IDENTIFICATION</scope>
</reference>
<dbReference type="WBParaSite" id="ACRNAN_Path_1145.g4424.t1">
    <property type="protein sequence ID" value="ACRNAN_Path_1145.g4424.t1"/>
    <property type="gene ID" value="ACRNAN_Path_1145.g4424"/>
</dbReference>
<keyword evidence="1" id="KW-1185">Reference proteome</keyword>